<gene>
    <name evidence="1" type="ORF">P691DRAFT_812020</name>
</gene>
<evidence type="ECO:0000313" key="1">
    <source>
        <dbReference type="EMBL" id="KAF9441815.1"/>
    </source>
</evidence>
<accession>A0A9P5X1X9</accession>
<reference evidence="1" key="1">
    <citation type="submission" date="2020-11" db="EMBL/GenBank/DDBJ databases">
        <authorList>
            <consortium name="DOE Joint Genome Institute"/>
            <person name="Ahrendt S."/>
            <person name="Riley R."/>
            <person name="Andreopoulos W."/>
            <person name="Labutti K."/>
            <person name="Pangilinan J."/>
            <person name="Ruiz-Duenas F.J."/>
            <person name="Barrasa J.M."/>
            <person name="Sanchez-Garcia M."/>
            <person name="Camarero S."/>
            <person name="Miyauchi S."/>
            <person name="Serrano A."/>
            <person name="Linde D."/>
            <person name="Babiker R."/>
            <person name="Drula E."/>
            <person name="Ayuso-Fernandez I."/>
            <person name="Pacheco R."/>
            <person name="Padilla G."/>
            <person name="Ferreira P."/>
            <person name="Barriuso J."/>
            <person name="Kellner H."/>
            <person name="Castanera R."/>
            <person name="Alfaro M."/>
            <person name="Ramirez L."/>
            <person name="Pisabarro A.G."/>
            <person name="Kuo A."/>
            <person name="Tritt A."/>
            <person name="Lipzen A."/>
            <person name="He G."/>
            <person name="Yan M."/>
            <person name="Ng V."/>
            <person name="Cullen D."/>
            <person name="Martin F."/>
            <person name="Rosso M.-N."/>
            <person name="Henrissat B."/>
            <person name="Hibbett D."/>
            <person name="Martinez A.T."/>
            <person name="Grigoriev I.V."/>
        </authorList>
    </citation>
    <scope>NUCLEOTIDE SEQUENCE</scope>
    <source>
        <strain evidence="1">MF-IS2</strain>
    </source>
</reference>
<name>A0A9P5X1X9_9AGAR</name>
<organism evidence="1 2">
    <name type="scientific">Macrolepiota fuliginosa MF-IS2</name>
    <dbReference type="NCBI Taxonomy" id="1400762"/>
    <lineage>
        <taxon>Eukaryota</taxon>
        <taxon>Fungi</taxon>
        <taxon>Dikarya</taxon>
        <taxon>Basidiomycota</taxon>
        <taxon>Agaricomycotina</taxon>
        <taxon>Agaricomycetes</taxon>
        <taxon>Agaricomycetidae</taxon>
        <taxon>Agaricales</taxon>
        <taxon>Agaricineae</taxon>
        <taxon>Agaricaceae</taxon>
        <taxon>Macrolepiota</taxon>
    </lineage>
</organism>
<proteinExistence type="predicted"/>
<keyword evidence="2" id="KW-1185">Reference proteome</keyword>
<dbReference type="AlphaFoldDB" id="A0A9P5X1X9"/>
<protein>
    <submittedName>
        <fullName evidence="1">Uncharacterized protein</fullName>
    </submittedName>
</protein>
<sequence length="59" mass="7173">MARTRTKTLIFKTVRETITPGMTLSSIRPLQRTWGLYDNFLWNALIRIWNWLLWMLPLH</sequence>
<comment type="caution">
    <text evidence="1">The sequence shown here is derived from an EMBL/GenBank/DDBJ whole genome shotgun (WGS) entry which is preliminary data.</text>
</comment>
<dbReference type="EMBL" id="MU151777">
    <property type="protein sequence ID" value="KAF9441815.1"/>
    <property type="molecule type" value="Genomic_DNA"/>
</dbReference>
<dbReference type="Proteomes" id="UP000807342">
    <property type="component" value="Unassembled WGS sequence"/>
</dbReference>
<evidence type="ECO:0000313" key="2">
    <source>
        <dbReference type="Proteomes" id="UP000807342"/>
    </source>
</evidence>